<dbReference type="AlphaFoldDB" id="A0A1M4Y301"/>
<keyword evidence="5" id="KW-0662">Pyridine nucleotide biosynthesis</keyword>
<keyword evidence="4" id="KW-0004">4Fe-4S</keyword>
<dbReference type="EC" id="2.5.1.72" evidence="3 10"/>
<dbReference type="GO" id="GO:0034628">
    <property type="term" value="P:'de novo' NAD+ biosynthetic process from L-aspartate"/>
    <property type="evidence" value="ECO:0007669"/>
    <property type="project" value="TreeGrafter"/>
</dbReference>
<evidence type="ECO:0000256" key="6">
    <source>
        <dbReference type="ARBA" id="ARBA00022679"/>
    </source>
</evidence>
<proteinExistence type="predicted"/>
<evidence type="ECO:0000256" key="9">
    <source>
        <dbReference type="ARBA" id="ARBA00023014"/>
    </source>
</evidence>
<dbReference type="PANTHER" id="PTHR30573">
    <property type="entry name" value="QUINOLINATE SYNTHETASE A"/>
    <property type="match status" value="1"/>
</dbReference>
<dbReference type="GO" id="GO:0051539">
    <property type="term" value="F:4 iron, 4 sulfur cluster binding"/>
    <property type="evidence" value="ECO:0007669"/>
    <property type="project" value="UniProtKB-KW"/>
</dbReference>
<accession>A0A1M4Y301</accession>
<reference evidence="12" key="1">
    <citation type="submission" date="2016-11" db="EMBL/GenBank/DDBJ databases">
        <authorList>
            <person name="Varghese N."/>
            <person name="Submissions S."/>
        </authorList>
    </citation>
    <scope>NUCLEOTIDE SEQUENCE [LARGE SCALE GENOMIC DNA]</scope>
    <source>
        <strain evidence="12">DSM 10124</strain>
    </source>
</reference>
<dbReference type="PANTHER" id="PTHR30573:SF0">
    <property type="entry name" value="QUINOLINATE SYNTHASE, CHLOROPLASTIC"/>
    <property type="match status" value="1"/>
</dbReference>
<dbReference type="SUPFAM" id="SSF142754">
    <property type="entry name" value="NadA-like"/>
    <property type="match status" value="1"/>
</dbReference>
<keyword evidence="6" id="KW-0808">Transferase</keyword>
<keyword evidence="7" id="KW-0479">Metal-binding</keyword>
<dbReference type="Pfam" id="PF02445">
    <property type="entry name" value="NadA"/>
    <property type="match status" value="1"/>
</dbReference>
<dbReference type="GO" id="GO:0046872">
    <property type="term" value="F:metal ion binding"/>
    <property type="evidence" value="ECO:0007669"/>
    <property type="project" value="UniProtKB-KW"/>
</dbReference>
<gene>
    <name evidence="11" type="ORF">SAMN02746091_01562</name>
</gene>
<dbReference type="RefSeq" id="WP_073248872.1">
    <property type="nucleotide sequence ID" value="NZ_FQVG01000028.1"/>
</dbReference>
<protein>
    <recommendedName>
        <fullName evidence="3 10">Quinolinate synthase</fullName>
        <ecNumber evidence="3 10">2.5.1.72</ecNumber>
    </recommendedName>
</protein>
<dbReference type="InterPro" id="IPR036094">
    <property type="entry name" value="NadA_sf"/>
</dbReference>
<dbReference type="InterPro" id="IPR003473">
    <property type="entry name" value="NadA"/>
</dbReference>
<evidence type="ECO:0000256" key="10">
    <source>
        <dbReference type="NCBIfam" id="TIGR00550"/>
    </source>
</evidence>
<keyword evidence="8" id="KW-0408">Iron</keyword>
<keyword evidence="9" id="KW-0411">Iron-sulfur</keyword>
<comment type="pathway">
    <text evidence="2">Cofactor biosynthesis; NAD(+) biosynthesis; quinolinate from iminoaspartate: step 1/1.</text>
</comment>
<organism evidence="11 12">
    <name type="scientific">Caloramator proteoclasticus DSM 10124</name>
    <dbReference type="NCBI Taxonomy" id="1121262"/>
    <lineage>
        <taxon>Bacteria</taxon>
        <taxon>Bacillati</taxon>
        <taxon>Bacillota</taxon>
        <taxon>Clostridia</taxon>
        <taxon>Eubacteriales</taxon>
        <taxon>Clostridiaceae</taxon>
        <taxon>Caloramator</taxon>
    </lineage>
</organism>
<evidence type="ECO:0000256" key="3">
    <source>
        <dbReference type="ARBA" id="ARBA00012669"/>
    </source>
</evidence>
<keyword evidence="12" id="KW-1185">Reference proteome</keyword>
<evidence type="ECO:0000256" key="5">
    <source>
        <dbReference type="ARBA" id="ARBA00022642"/>
    </source>
</evidence>
<evidence type="ECO:0000256" key="8">
    <source>
        <dbReference type="ARBA" id="ARBA00023004"/>
    </source>
</evidence>
<evidence type="ECO:0000256" key="1">
    <source>
        <dbReference type="ARBA" id="ARBA00001966"/>
    </source>
</evidence>
<dbReference type="GO" id="GO:0005829">
    <property type="term" value="C:cytosol"/>
    <property type="evidence" value="ECO:0007669"/>
    <property type="project" value="TreeGrafter"/>
</dbReference>
<evidence type="ECO:0000256" key="4">
    <source>
        <dbReference type="ARBA" id="ARBA00022485"/>
    </source>
</evidence>
<dbReference type="GO" id="GO:0008987">
    <property type="term" value="F:quinolinate synthetase A activity"/>
    <property type="evidence" value="ECO:0007669"/>
    <property type="project" value="UniProtKB-UniRule"/>
</dbReference>
<evidence type="ECO:0000256" key="2">
    <source>
        <dbReference type="ARBA" id="ARBA00005065"/>
    </source>
</evidence>
<dbReference type="NCBIfam" id="TIGR00550">
    <property type="entry name" value="nadA"/>
    <property type="match status" value="1"/>
</dbReference>
<comment type="cofactor">
    <cofactor evidence="1">
        <name>[4Fe-4S] cluster</name>
        <dbReference type="ChEBI" id="CHEBI:49883"/>
    </cofactor>
</comment>
<dbReference type="EMBL" id="FQVG01000028">
    <property type="protein sequence ID" value="SHF00068.1"/>
    <property type="molecule type" value="Genomic_DNA"/>
</dbReference>
<evidence type="ECO:0000313" key="11">
    <source>
        <dbReference type="EMBL" id="SHF00068.1"/>
    </source>
</evidence>
<dbReference type="Gene3D" id="3.40.50.10800">
    <property type="entry name" value="NadA-like"/>
    <property type="match status" value="3"/>
</dbReference>
<dbReference type="NCBIfam" id="NF006878">
    <property type="entry name" value="PRK09375.1-2"/>
    <property type="match status" value="1"/>
</dbReference>
<dbReference type="UniPathway" id="UPA00253">
    <property type="reaction ID" value="UER00327"/>
</dbReference>
<evidence type="ECO:0000256" key="7">
    <source>
        <dbReference type="ARBA" id="ARBA00022723"/>
    </source>
</evidence>
<name>A0A1M4Y301_9CLOT</name>
<evidence type="ECO:0000313" key="12">
    <source>
        <dbReference type="Proteomes" id="UP000184423"/>
    </source>
</evidence>
<sequence length="299" mass="33997">MRDKIIKLKKDLDAIILAHNYQRAEVLDIADYVGDSFYLSQIAKKCKNKTIVFAGVHFMAESAKILSPEKEILLPVLDALCPLSDMVNIETLKEFKEKYSDYTFVCYINTSADVKALCNVVVTSSNAEKIISRIENDKIVFLPDKNLGEHIKNKFPNKKFIIWDGFCPTHQRIQVKHIISLKEKINNLVVLAHPECNSEVREVADFLGSTKEIIDFANKTDYKNYLIATEDGVIHTLKQNNPNKNFYVPGTTATCINMKKTTLEDIYNSLLYKKHSITVDEEISNLALKSLMKMIELAG</sequence>
<dbReference type="Proteomes" id="UP000184423">
    <property type="component" value="Unassembled WGS sequence"/>
</dbReference>